<feature type="region of interest" description="Disordered" evidence="1">
    <location>
        <begin position="92"/>
        <end position="111"/>
    </location>
</feature>
<dbReference type="PaxDb" id="3880-AET03079"/>
<evidence type="ECO:0000313" key="4">
    <source>
        <dbReference type="Proteomes" id="UP000002051"/>
    </source>
</evidence>
<dbReference type="EnsemblPlants" id="AET03079">
    <property type="protein sequence ID" value="AET03079"/>
    <property type="gene ID" value="MTR_8g062500"/>
</dbReference>
<evidence type="ECO:0000313" key="3">
    <source>
        <dbReference type="EnsemblPlants" id="AET03079"/>
    </source>
</evidence>
<keyword evidence="4" id="KW-1185">Reference proteome</keyword>
<evidence type="ECO:0000256" key="1">
    <source>
        <dbReference type="SAM" id="MobiDB-lite"/>
    </source>
</evidence>
<name>G7LEN4_MEDTR</name>
<reference evidence="2 4" key="2">
    <citation type="journal article" date="2014" name="BMC Genomics">
        <title>An improved genome release (version Mt4.0) for the model legume Medicago truncatula.</title>
        <authorList>
            <person name="Tang H."/>
            <person name="Krishnakumar V."/>
            <person name="Bidwell S."/>
            <person name="Rosen B."/>
            <person name="Chan A."/>
            <person name="Zhou S."/>
            <person name="Gentzbittel L."/>
            <person name="Childs K.L."/>
            <person name="Yandell M."/>
            <person name="Gundlach H."/>
            <person name="Mayer K.F."/>
            <person name="Schwartz D.C."/>
            <person name="Town C.D."/>
        </authorList>
    </citation>
    <scope>GENOME REANNOTATION</scope>
    <source>
        <strain evidence="3 4">cv. Jemalong A17</strain>
    </source>
</reference>
<dbReference type="EMBL" id="CM001224">
    <property type="protein sequence ID" value="AET03079.1"/>
    <property type="molecule type" value="Genomic_DNA"/>
</dbReference>
<reference evidence="2 4" key="1">
    <citation type="journal article" date="2011" name="Nature">
        <title>The Medicago genome provides insight into the evolution of rhizobial symbioses.</title>
        <authorList>
            <person name="Young N.D."/>
            <person name="Debelle F."/>
            <person name="Oldroyd G.E."/>
            <person name="Geurts R."/>
            <person name="Cannon S.B."/>
            <person name="Udvardi M.K."/>
            <person name="Benedito V.A."/>
            <person name="Mayer K.F."/>
            <person name="Gouzy J."/>
            <person name="Schoof H."/>
            <person name="Van de Peer Y."/>
            <person name="Proost S."/>
            <person name="Cook D.R."/>
            <person name="Meyers B.C."/>
            <person name="Spannagl M."/>
            <person name="Cheung F."/>
            <person name="De Mita S."/>
            <person name="Krishnakumar V."/>
            <person name="Gundlach H."/>
            <person name="Zhou S."/>
            <person name="Mudge J."/>
            <person name="Bharti A.K."/>
            <person name="Murray J.D."/>
            <person name="Naoumkina M.A."/>
            <person name="Rosen B."/>
            <person name="Silverstein K.A."/>
            <person name="Tang H."/>
            <person name="Rombauts S."/>
            <person name="Zhao P.X."/>
            <person name="Zhou P."/>
            <person name="Barbe V."/>
            <person name="Bardou P."/>
            <person name="Bechner M."/>
            <person name="Bellec A."/>
            <person name="Berger A."/>
            <person name="Berges H."/>
            <person name="Bidwell S."/>
            <person name="Bisseling T."/>
            <person name="Choisne N."/>
            <person name="Couloux A."/>
            <person name="Denny R."/>
            <person name="Deshpande S."/>
            <person name="Dai X."/>
            <person name="Doyle J.J."/>
            <person name="Dudez A.M."/>
            <person name="Farmer A.D."/>
            <person name="Fouteau S."/>
            <person name="Franken C."/>
            <person name="Gibelin C."/>
            <person name="Gish J."/>
            <person name="Goldstein S."/>
            <person name="Gonzalez A.J."/>
            <person name="Green P.J."/>
            <person name="Hallab A."/>
            <person name="Hartog M."/>
            <person name="Hua A."/>
            <person name="Humphray S.J."/>
            <person name="Jeong D.H."/>
            <person name="Jing Y."/>
            <person name="Jocker A."/>
            <person name="Kenton S.M."/>
            <person name="Kim D.J."/>
            <person name="Klee K."/>
            <person name="Lai H."/>
            <person name="Lang C."/>
            <person name="Lin S."/>
            <person name="Macmil S.L."/>
            <person name="Magdelenat G."/>
            <person name="Matthews L."/>
            <person name="McCorrison J."/>
            <person name="Monaghan E.L."/>
            <person name="Mun J.H."/>
            <person name="Najar F.Z."/>
            <person name="Nicholson C."/>
            <person name="Noirot C."/>
            <person name="O'Bleness M."/>
            <person name="Paule C.R."/>
            <person name="Poulain J."/>
            <person name="Prion F."/>
            <person name="Qin B."/>
            <person name="Qu C."/>
            <person name="Retzel E.F."/>
            <person name="Riddle C."/>
            <person name="Sallet E."/>
            <person name="Samain S."/>
            <person name="Samson N."/>
            <person name="Sanders I."/>
            <person name="Saurat O."/>
            <person name="Scarpelli C."/>
            <person name="Schiex T."/>
            <person name="Segurens B."/>
            <person name="Severin A.J."/>
            <person name="Sherrier D.J."/>
            <person name="Shi R."/>
            <person name="Sims S."/>
            <person name="Singer S.R."/>
            <person name="Sinharoy S."/>
            <person name="Sterck L."/>
            <person name="Viollet A."/>
            <person name="Wang B.B."/>
            <person name="Wang K."/>
            <person name="Wang M."/>
            <person name="Wang X."/>
            <person name="Warfsmann J."/>
            <person name="Weissenbach J."/>
            <person name="White D.D."/>
            <person name="White J.D."/>
            <person name="Wiley G.B."/>
            <person name="Wincker P."/>
            <person name="Xing Y."/>
            <person name="Yang L."/>
            <person name="Yao Z."/>
            <person name="Ying F."/>
            <person name="Zhai J."/>
            <person name="Zhou L."/>
            <person name="Zuber A."/>
            <person name="Denarie J."/>
            <person name="Dixon R.A."/>
            <person name="May G.D."/>
            <person name="Schwartz D.C."/>
            <person name="Rogers J."/>
            <person name="Quetier F."/>
            <person name="Town C.D."/>
            <person name="Roe B.A."/>
        </authorList>
    </citation>
    <scope>NUCLEOTIDE SEQUENCE [LARGE SCALE GENOMIC DNA]</scope>
    <source>
        <strain evidence="2">A17</strain>
        <strain evidence="3 4">cv. Jemalong A17</strain>
    </source>
</reference>
<sequence length="111" mass="12836">MRKYSISIEASTKNMNEKITKIWEIKIRIREERMMSSMKLNIFRDIRGRSLRLGEAPKGDATGERHSRFFTSISPIWQKLLFEGSNIGDNKVQYTPDGDDKGNNLNCIDVP</sequence>
<proteinExistence type="predicted"/>
<evidence type="ECO:0000313" key="2">
    <source>
        <dbReference type="EMBL" id="AET03079.1"/>
    </source>
</evidence>
<accession>G7LEN4</accession>
<reference evidence="3" key="3">
    <citation type="submission" date="2015-04" db="UniProtKB">
        <authorList>
            <consortium name="EnsemblPlants"/>
        </authorList>
    </citation>
    <scope>IDENTIFICATION</scope>
    <source>
        <strain evidence="3">cv. Jemalong A17</strain>
    </source>
</reference>
<dbReference type="HOGENOM" id="CLU_2162203_0_0_1"/>
<dbReference type="AlphaFoldDB" id="G7LEN4"/>
<protein>
    <submittedName>
        <fullName evidence="2 3">Uncharacterized protein</fullName>
    </submittedName>
</protein>
<gene>
    <name evidence="2" type="ordered locus">MTR_8g062500</name>
</gene>
<organism evidence="2 4">
    <name type="scientific">Medicago truncatula</name>
    <name type="common">Barrel medic</name>
    <name type="synonym">Medicago tribuloides</name>
    <dbReference type="NCBI Taxonomy" id="3880"/>
    <lineage>
        <taxon>Eukaryota</taxon>
        <taxon>Viridiplantae</taxon>
        <taxon>Streptophyta</taxon>
        <taxon>Embryophyta</taxon>
        <taxon>Tracheophyta</taxon>
        <taxon>Spermatophyta</taxon>
        <taxon>Magnoliopsida</taxon>
        <taxon>eudicotyledons</taxon>
        <taxon>Gunneridae</taxon>
        <taxon>Pentapetalae</taxon>
        <taxon>rosids</taxon>
        <taxon>fabids</taxon>
        <taxon>Fabales</taxon>
        <taxon>Fabaceae</taxon>
        <taxon>Papilionoideae</taxon>
        <taxon>50 kb inversion clade</taxon>
        <taxon>NPAAA clade</taxon>
        <taxon>Hologalegina</taxon>
        <taxon>IRL clade</taxon>
        <taxon>Trifolieae</taxon>
        <taxon>Medicago</taxon>
    </lineage>
</organism>
<dbReference type="Proteomes" id="UP000002051">
    <property type="component" value="Chromosome 8"/>
</dbReference>